<dbReference type="InterPro" id="IPR024432">
    <property type="entry name" value="Put_RecE_PDDEXK-like_dom"/>
</dbReference>
<protein>
    <submittedName>
        <fullName evidence="2">Dehydrogenases</fullName>
    </submittedName>
</protein>
<dbReference type="RefSeq" id="WP_197714330.1">
    <property type="nucleotide sequence ID" value="NZ_AP018933.1"/>
</dbReference>
<reference evidence="2 3" key="1">
    <citation type="submission" date="2018-09" db="EMBL/GenBank/DDBJ databases">
        <title>Zymobacter palmae IAM14233 (=T109) whole genome analysis.</title>
        <authorList>
            <person name="Yanase H."/>
        </authorList>
    </citation>
    <scope>NUCLEOTIDE SEQUENCE [LARGE SCALE GENOMIC DNA]</scope>
    <source>
        <strain evidence="2 3">IAM14233</strain>
    </source>
</reference>
<dbReference type="KEGG" id="zpl:ZBT109_1684"/>
<evidence type="ECO:0000259" key="1">
    <source>
        <dbReference type="Pfam" id="PF12684"/>
    </source>
</evidence>
<dbReference type="Pfam" id="PF12684">
    <property type="entry name" value="DUF3799"/>
    <property type="match status" value="1"/>
</dbReference>
<dbReference type="Gene3D" id="3.90.320.10">
    <property type="match status" value="1"/>
</dbReference>
<keyword evidence="3" id="KW-1185">Reference proteome</keyword>
<dbReference type="Proteomes" id="UP000267342">
    <property type="component" value="Chromosome"/>
</dbReference>
<gene>
    <name evidence="2" type="ORF">ZBT109_1684</name>
</gene>
<name>A0A348HFN7_9GAMM</name>
<dbReference type="AlphaFoldDB" id="A0A348HFN7"/>
<dbReference type="InterPro" id="IPR011604">
    <property type="entry name" value="PDDEXK-like_dom_sf"/>
</dbReference>
<accession>A0A348HFN7</accession>
<organism evidence="2 3">
    <name type="scientific">Zymobacter palmae</name>
    <dbReference type="NCBI Taxonomy" id="33074"/>
    <lineage>
        <taxon>Bacteria</taxon>
        <taxon>Pseudomonadati</taxon>
        <taxon>Pseudomonadota</taxon>
        <taxon>Gammaproteobacteria</taxon>
        <taxon>Oceanospirillales</taxon>
        <taxon>Halomonadaceae</taxon>
        <taxon>Zymobacter group</taxon>
        <taxon>Zymobacter</taxon>
    </lineage>
</organism>
<proteinExistence type="predicted"/>
<dbReference type="STRING" id="1123510.GCA_000620025_00860"/>
<evidence type="ECO:0000313" key="2">
    <source>
        <dbReference type="EMBL" id="BBG30439.1"/>
    </source>
</evidence>
<feature type="domain" description="Putative exodeoxyribonuclease 8 PDDEXK-like" evidence="1">
    <location>
        <begin position="26"/>
        <end position="258"/>
    </location>
</feature>
<sequence>MTQEDIQPGYYTDISNERYHRSAAISKSQLDLLHKSPALLQWSRNAPEDPEKKTALNIGDACHAILLEPWRFDEEYAIGPDALKNTKAGKDKWAEFEAGLEGRTALTHAEGQKVKLIRESVMAHPLARQIMEAQGDAEASIYWRDTMTGEMCRCRPDKTLSQYGWIVDLKTTADINKFAKSVYEFRYHVQDAFYSDGYAEHFGMRPNGFLFLAFSTSIECGRYPVRIFQLDTDAVAAGRAEYQDDMAQYAECKASGNWQGIESLSLPWWATKGERA</sequence>
<dbReference type="EMBL" id="AP018933">
    <property type="protein sequence ID" value="BBG30439.1"/>
    <property type="molecule type" value="Genomic_DNA"/>
</dbReference>
<evidence type="ECO:0000313" key="3">
    <source>
        <dbReference type="Proteomes" id="UP000267342"/>
    </source>
</evidence>